<keyword evidence="4 8" id="KW-0732">Signal</keyword>
<evidence type="ECO:0000256" key="6">
    <source>
        <dbReference type="ARBA" id="ARBA00022837"/>
    </source>
</evidence>
<evidence type="ECO:0000256" key="7">
    <source>
        <dbReference type="ARBA" id="ARBA00023157"/>
    </source>
</evidence>
<dbReference type="InterPro" id="IPR011118">
    <property type="entry name" value="Tannase/feruloyl_esterase"/>
</dbReference>
<gene>
    <name evidence="9" type="ORF">ACFPN2_27535</name>
</gene>
<organism evidence="9 10">
    <name type="scientific">Steroidobacter flavus</name>
    <dbReference type="NCBI Taxonomy" id="1842136"/>
    <lineage>
        <taxon>Bacteria</taxon>
        <taxon>Pseudomonadati</taxon>
        <taxon>Pseudomonadota</taxon>
        <taxon>Gammaproteobacteria</taxon>
        <taxon>Steroidobacterales</taxon>
        <taxon>Steroidobacteraceae</taxon>
        <taxon>Steroidobacter</taxon>
    </lineage>
</organism>
<evidence type="ECO:0000256" key="5">
    <source>
        <dbReference type="ARBA" id="ARBA00022801"/>
    </source>
</evidence>
<keyword evidence="7" id="KW-1015">Disulfide bond</keyword>
<dbReference type="PANTHER" id="PTHR33938:SF15">
    <property type="entry name" value="FERULOYL ESTERASE B-RELATED"/>
    <property type="match status" value="1"/>
</dbReference>
<dbReference type="GO" id="GO:0016787">
    <property type="term" value="F:hydrolase activity"/>
    <property type="evidence" value="ECO:0007669"/>
    <property type="project" value="UniProtKB-KW"/>
</dbReference>
<keyword evidence="3" id="KW-0479">Metal-binding</keyword>
<dbReference type="SUPFAM" id="SSF53474">
    <property type="entry name" value="alpha/beta-Hydrolases"/>
    <property type="match status" value="1"/>
</dbReference>
<evidence type="ECO:0000256" key="1">
    <source>
        <dbReference type="ARBA" id="ARBA00006249"/>
    </source>
</evidence>
<dbReference type="InterPro" id="IPR029058">
    <property type="entry name" value="AB_hydrolase_fold"/>
</dbReference>
<dbReference type="Gene3D" id="3.40.50.1820">
    <property type="entry name" value="alpha/beta hydrolase"/>
    <property type="match status" value="1"/>
</dbReference>
<reference evidence="10" key="1">
    <citation type="journal article" date="2019" name="Int. J. Syst. Evol. Microbiol.">
        <title>The Global Catalogue of Microorganisms (GCM) 10K type strain sequencing project: providing services to taxonomists for standard genome sequencing and annotation.</title>
        <authorList>
            <consortium name="The Broad Institute Genomics Platform"/>
            <consortium name="The Broad Institute Genome Sequencing Center for Infectious Disease"/>
            <person name="Wu L."/>
            <person name="Ma J."/>
        </authorList>
    </citation>
    <scope>NUCLEOTIDE SEQUENCE [LARGE SCALE GENOMIC DNA]</scope>
    <source>
        <strain evidence="10">CGMCC 1.10759</strain>
    </source>
</reference>
<evidence type="ECO:0000313" key="9">
    <source>
        <dbReference type="EMBL" id="MFC4312867.1"/>
    </source>
</evidence>
<accession>A0ABV8T0V5</accession>
<keyword evidence="6" id="KW-0106">Calcium</keyword>
<proteinExistence type="inferred from homology"/>
<evidence type="ECO:0000256" key="8">
    <source>
        <dbReference type="SAM" id="SignalP"/>
    </source>
</evidence>
<comment type="caution">
    <text evidence="9">The sequence shown here is derived from an EMBL/GenBank/DDBJ whole genome shotgun (WGS) entry which is preliminary data.</text>
</comment>
<sequence length="510" mass="55569">MKESVAALLISLVTASGVHAADRSCTALQALALKDMKLTATFIEPAPHWSVENDTLTRGSVSVSEPFCRVQGRIETEIEFEVWLPRPSRWNGKHLGVGNGGYAGFINYSSLAHGLKRGYATASTDTGHKGGPMDASWALGHPQRIEDYGGRAQHLTSAATKQILKAYYTRPARHSYFMGCSNGGQQGLTAAQRYPDDYDGIVSGAPGTSFPDMSTYVMLSGRANRGVDAGRLTQSDMEFAVARMVAACDKNDGVEDALIEHPPSCKFDFASLTCRGAEQGQCLSKDQVETLRGLFSPLRDAKGKEIYPPPAVGTLLPVSELERRGKLGADMYRYAVFQDKAWDPASFVLERDLPIARERLKALISDDVDLSPFARSDARLILYHGWDDSGPSPYNSINYYEAVKRTVGEQKTDSFFRLFMVPGMYHCRGGPGPNSFGNAGDPPVLDAQHDVLMALEQWVERGVAPERIIASNVIAGRVERSRPLCPYPKVARYKGTGSIDEAGNFACVAP</sequence>
<dbReference type="EMBL" id="JBHSDU010000014">
    <property type="protein sequence ID" value="MFC4312867.1"/>
    <property type="molecule type" value="Genomic_DNA"/>
</dbReference>
<feature type="signal peptide" evidence="8">
    <location>
        <begin position="1"/>
        <end position="20"/>
    </location>
</feature>
<dbReference type="PANTHER" id="PTHR33938">
    <property type="entry name" value="FERULOYL ESTERASE B-RELATED"/>
    <property type="match status" value="1"/>
</dbReference>
<name>A0ABV8T0V5_9GAMM</name>
<dbReference type="Pfam" id="PF07519">
    <property type="entry name" value="Tannase"/>
    <property type="match status" value="2"/>
</dbReference>
<keyword evidence="2" id="KW-0719">Serine esterase</keyword>
<protein>
    <submittedName>
        <fullName evidence="9">Tannase/feruloyl esterase family alpha/beta hydrolase</fullName>
    </submittedName>
</protein>
<evidence type="ECO:0000256" key="3">
    <source>
        <dbReference type="ARBA" id="ARBA00022723"/>
    </source>
</evidence>
<comment type="similarity">
    <text evidence="1">Belongs to the tannase family.</text>
</comment>
<keyword evidence="10" id="KW-1185">Reference proteome</keyword>
<feature type="chain" id="PRO_5046477635" evidence="8">
    <location>
        <begin position="21"/>
        <end position="510"/>
    </location>
</feature>
<dbReference type="RefSeq" id="WP_380602626.1">
    <property type="nucleotide sequence ID" value="NZ_JBHSDU010000014.1"/>
</dbReference>
<keyword evidence="5 9" id="KW-0378">Hydrolase</keyword>
<dbReference type="Proteomes" id="UP001595904">
    <property type="component" value="Unassembled WGS sequence"/>
</dbReference>
<evidence type="ECO:0000313" key="10">
    <source>
        <dbReference type="Proteomes" id="UP001595904"/>
    </source>
</evidence>
<evidence type="ECO:0000256" key="4">
    <source>
        <dbReference type="ARBA" id="ARBA00022729"/>
    </source>
</evidence>
<evidence type="ECO:0000256" key="2">
    <source>
        <dbReference type="ARBA" id="ARBA00022487"/>
    </source>
</evidence>